<dbReference type="Pfam" id="PF04784">
    <property type="entry name" value="DUF547"/>
    <property type="match status" value="1"/>
</dbReference>
<name>A0ABP8UZY4_9GAMM</name>
<reference evidence="3" key="1">
    <citation type="journal article" date="2019" name="Int. J. Syst. Evol. Microbiol.">
        <title>The Global Catalogue of Microorganisms (GCM) 10K type strain sequencing project: providing services to taxonomists for standard genome sequencing and annotation.</title>
        <authorList>
            <consortium name="The Broad Institute Genomics Platform"/>
            <consortium name="The Broad Institute Genome Sequencing Center for Infectious Disease"/>
            <person name="Wu L."/>
            <person name="Ma J."/>
        </authorList>
    </citation>
    <scope>NUCLEOTIDE SEQUENCE [LARGE SCALE GENOMIC DNA]</scope>
    <source>
        <strain evidence="3">JCM 17805</strain>
    </source>
</reference>
<dbReference type="PANTHER" id="PTHR46361:SF3">
    <property type="entry name" value="ELECTRON CARRIER_ PROTEIN DISULFIDE OXIDOREDUCTASE"/>
    <property type="match status" value="1"/>
</dbReference>
<evidence type="ECO:0000259" key="1">
    <source>
        <dbReference type="Pfam" id="PF04784"/>
    </source>
</evidence>
<sequence length="270" mass="31490">MWRNWLSGIIIWCLAGVAVAAPKSEYWALWDRSHEKSTEAISHVEWQRLLDAYLIERPDVRLFDYGRVSAEDRVSLDHYLAYLAGLDPRAYNRREQMAYWINLYNALTVRLILDHYPVKSIRKLGEGFFSFDPWDDDLITVAGQRLTLNDIEHRILRPIWKDKRIHYAVNCASMGCPDLAASAYTGKNVDIQLEKAASRFINQAKGVRFEGETLYLSRIYDWYAVDFGDYQSLMVHLQQYAAAKSNNKLVTFKGRVRYDYDWDLNDAGDQ</sequence>
<organism evidence="2 3">
    <name type="scientific">Kistimonas scapharcae</name>
    <dbReference type="NCBI Taxonomy" id="1036133"/>
    <lineage>
        <taxon>Bacteria</taxon>
        <taxon>Pseudomonadati</taxon>
        <taxon>Pseudomonadota</taxon>
        <taxon>Gammaproteobacteria</taxon>
        <taxon>Oceanospirillales</taxon>
        <taxon>Endozoicomonadaceae</taxon>
        <taxon>Kistimonas</taxon>
    </lineage>
</organism>
<feature type="domain" description="DUF547" evidence="1">
    <location>
        <begin position="89"/>
        <end position="201"/>
    </location>
</feature>
<comment type="caution">
    <text evidence="2">The sequence shown here is derived from an EMBL/GenBank/DDBJ whole genome shotgun (WGS) entry which is preliminary data.</text>
</comment>
<dbReference type="EMBL" id="BAABFL010000124">
    <property type="protein sequence ID" value="GAA4649197.1"/>
    <property type="molecule type" value="Genomic_DNA"/>
</dbReference>
<protein>
    <submittedName>
        <fullName evidence="2">DUF547 domain-containing protein</fullName>
    </submittedName>
</protein>
<dbReference type="Proteomes" id="UP001500604">
    <property type="component" value="Unassembled WGS sequence"/>
</dbReference>
<accession>A0ABP8UZY4</accession>
<evidence type="ECO:0000313" key="2">
    <source>
        <dbReference type="EMBL" id="GAA4649197.1"/>
    </source>
</evidence>
<evidence type="ECO:0000313" key="3">
    <source>
        <dbReference type="Proteomes" id="UP001500604"/>
    </source>
</evidence>
<dbReference type="RefSeq" id="WP_345194969.1">
    <property type="nucleotide sequence ID" value="NZ_BAABFL010000124.1"/>
</dbReference>
<dbReference type="InterPro" id="IPR006869">
    <property type="entry name" value="DUF547"/>
</dbReference>
<keyword evidence="3" id="KW-1185">Reference proteome</keyword>
<gene>
    <name evidence="2" type="ORF">GCM10023116_14710</name>
</gene>
<proteinExistence type="predicted"/>
<dbReference type="PANTHER" id="PTHR46361">
    <property type="entry name" value="ELECTRON CARRIER/ PROTEIN DISULFIDE OXIDOREDUCTASE"/>
    <property type="match status" value="1"/>
</dbReference>